<dbReference type="PANTHER" id="PTHR19444">
    <property type="entry name" value="UNC-93 RELATED"/>
    <property type="match status" value="1"/>
</dbReference>
<evidence type="ECO:0000313" key="6">
    <source>
        <dbReference type="EMBL" id="CAH1800460.1"/>
    </source>
</evidence>
<dbReference type="Proteomes" id="UP000749559">
    <property type="component" value="Unassembled WGS sequence"/>
</dbReference>
<keyword evidence="5" id="KW-0472">Membrane</keyword>
<reference evidence="6" key="1">
    <citation type="submission" date="2022-03" db="EMBL/GenBank/DDBJ databases">
        <authorList>
            <person name="Martin C."/>
        </authorList>
    </citation>
    <scope>NUCLEOTIDE SEQUENCE</scope>
</reference>
<dbReference type="GO" id="GO:0016020">
    <property type="term" value="C:membrane"/>
    <property type="evidence" value="ECO:0007669"/>
    <property type="project" value="UniProtKB-SubCell"/>
</dbReference>
<evidence type="ECO:0000256" key="5">
    <source>
        <dbReference type="ARBA" id="ARBA00023136"/>
    </source>
</evidence>
<evidence type="ECO:0000256" key="3">
    <source>
        <dbReference type="ARBA" id="ARBA00022692"/>
    </source>
</evidence>
<keyword evidence="4" id="KW-1133">Transmembrane helix</keyword>
<organism evidence="6 7">
    <name type="scientific">Owenia fusiformis</name>
    <name type="common">Polychaete worm</name>
    <dbReference type="NCBI Taxonomy" id="6347"/>
    <lineage>
        <taxon>Eukaryota</taxon>
        <taxon>Metazoa</taxon>
        <taxon>Spiralia</taxon>
        <taxon>Lophotrochozoa</taxon>
        <taxon>Annelida</taxon>
        <taxon>Polychaeta</taxon>
        <taxon>Sedentaria</taxon>
        <taxon>Canalipalpata</taxon>
        <taxon>Sabellida</taxon>
        <taxon>Oweniida</taxon>
        <taxon>Oweniidae</taxon>
        <taxon>Owenia</taxon>
    </lineage>
</organism>
<comment type="subcellular location">
    <subcellularLocation>
        <location evidence="1">Membrane</location>
        <topology evidence="1">Multi-pass membrane protein</topology>
    </subcellularLocation>
</comment>
<dbReference type="OrthoDB" id="10010517at2759"/>
<keyword evidence="7" id="KW-1185">Reference proteome</keyword>
<dbReference type="AlphaFoldDB" id="A0A8J1YA73"/>
<dbReference type="InterPro" id="IPR036259">
    <property type="entry name" value="MFS_trans_sf"/>
</dbReference>
<evidence type="ECO:0000256" key="4">
    <source>
        <dbReference type="ARBA" id="ARBA00022989"/>
    </source>
</evidence>
<evidence type="ECO:0000256" key="2">
    <source>
        <dbReference type="ARBA" id="ARBA00009172"/>
    </source>
</evidence>
<dbReference type="InterPro" id="IPR051951">
    <property type="entry name" value="UNC-93_regulatory"/>
</dbReference>
<proteinExistence type="inferred from homology"/>
<name>A0A8J1YA73_OWEFU</name>
<dbReference type="Gene3D" id="1.20.1250.20">
    <property type="entry name" value="MFS general substrate transporter like domains"/>
    <property type="match status" value="2"/>
</dbReference>
<keyword evidence="3" id="KW-0812">Transmembrane</keyword>
<dbReference type="EMBL" id="CAIIXF020000012">
    <property type="protein sequence ID" value="CAH1800460.1"/>
    <property type="molecule type" value="Genomic_DNA"/>
</dbReference>
<dbReference type="InterPro" id="IPR010291">
    <property type="entry name" value="Ion_channel_UNC-93"/>
</dbReference>
<accession>A0A8J1YA73</accession>
<sequence>MLTQFHSTKAGILAGESRLHLEAIEDVACSADNETFTKREKEKFCKDTKKCENVKIKNYKTVNAQHVNINAVGGALNDGQDQAGYLSTKPVKKSTVRWSFKNLFVLGFSFMCVYTAFSSLQGLQSTVNHHNGIGVASLSCIYGATVVSCLASPWIIQKLTTKWTIVISFSLFLVYIATNFYPKDFMLIPASVLLGLLTGPLWSAQSTYTTTAAISYAQTIDILPEQAISKFNGIFNGIFQTCHIWGNIFSAMVLSNNDTIHVNTKHINENRTGKFCAAKDCGKFTLLEEDMYLHIAETPPESRYMLVSIFLCCAALGVICIIALLDRNSTTLTATKCSVSGTSSQDSFSATLKLLRDPRLQLLTPLLVFMGLEQAFIYSEFTKAYVNCPLGLHNVGFIMTCFGTVNALSCFLIGFLSRQIKRYCIMLSGAIFTAGLLIVLLLWVPSIDDIIMFYVVVSCLGICDAIWVTQTNTLFGVLFPDDQEAAFSNYRMFQAIGLATAFGYSYFLCVRTKVLIMCAVMVISLGLYTIVELRLRRRQKHMAEIIVL</sequence>
<comment type="caution">
    <text evidence="6">The sequence shown here is derived from an EMBL/GenBank/DDBJ whole genome shotgun (WGS) entry which is preliminary data.</text>
</comment>
<protein>
    <submittedName>
        <fullName evidence="6">Uncharacterized protein</fullName>
    </submittedName>
</protein>
<dbReference type="SUPFAM" id="SSF103473">
    <property type="entry name" value="MFS general substrate transporter"/>
    <property type="match status" value="1"/>
</dbReference>
<comment type="similarity">
    <text evidence="2">Belongs to the unc-93 family.</text>
</comment>
<gene>
    <name evidence="6" type="ORF">OFUS_LOCUS24340</name>
</gene>
<dbReference type="PANTHER" id="PTHR19444:SF13">
    <property type="entry name" value="PROTEIN UNC-93 HOMOLOG A"/>
    <property type="match status" value="1"/>
</dbReference>
<evidence type="ECO:0000313" key="7">
    <source>
        <dbReference type="Proteomes" id="UP000749559"/>
    </source>
</evidence>
<evidence type="ECO:0000256" key="1">
    <source>
        <dbReference type="ARBA" id="ARBA00004141"/>
    </source>
</evidence>
<dbReference type="Pfam" id="PF05978">
    <property type="entry name" value="UNC-93"/>
    <property type="match status" value="1"/>
</dbReference>